<dbReference type="CDD" id="cd02440">
    <property type="entry name" value="AdoMet_MTases"/>
    <property type="match status" value="1"/>
</dbReference>
<dbReference type="EMBL" id="BAABHS010000006">
    <property type="protein sequence ID" value="GAA4958170.1"/>
    <property type="molecule type" value="Genomic_DNA"/>
</dbReference>
<organism evidence="7 8">
    <name type="scientific">Yinghuangia aomiensis</name>
    <dbReference type="NCBI Taxonomy" id="676205"/>
    <lineage>
        <taxon>Bacteria</taxon>
        <taxon>Bacillati</taxon>
        <taxon>Actinomycetota</taxon>
        <taxon>Actinomycetes</taxon>
        <taxon>Kitasatosporales</taxon>
        <taxon>Streptomycetaceae</taxon>
        <taxon>Yinghuangia</taxon>
    </lineage>
</organism>
<dbReference type="InterPro" id="IPR014008">
    <property type="entry name" value="Cbl_synth_MTase_CbiT"/>
</dbReference>
<comment type="caution">
    <text evidence="7">The sequence shown here is derived from an EMBL/GenBank/DDBJ whole genome shotgun (WGS) entry which is preliminary data.</text>
</comment>
<comment type="pathway">
    <text evidence="1">Cofactor biosynthesis; adenosylcobalamin biosynthesis.</text>
</comment>
<evidence type="ECO:0000256" key="3">
    <source>
        <dbReference type="ARBA" id="ARBA00022603"/>
    </source>
</evidence>
<dbReference type="InterPro" id="IPR050714">
    <property type="entry name" value="Cobalamin_biosynth_MTase"/>
</dbReference>
<keyword evidence="2" id="KW-0169">Cobalamin biosynthesis</keyword>
<dbReference type="PANTHER" id="PTHR43182">
    <property type="entry name" value="COBALT-PRECORRIN-6B C(15)-METHYLTRANSFERASE (DECARBOXYLATING)"/>
    <property type="match status" value="1"/>
</dbReference>
<evidence type="ECO:0000313" key="8">
    <source>
        <dbReference type="Proteomes" id="UP001500466"/>
    </source>
</evidence>
<evidence type="ECO:0000256" key="6">
    <source>
        <dbReference type="SAM" id="MobiDB-lite"/>
    </source>
</evidence>
<keyword evidence="4" id="KW-0808">Transferase</keyword>
<accession>A0ABP9H3G5</accession>
<feature type="region of interest" description="Disordered" evidence="6">
    <location>
        <begin position="198"/>
        <end position="218"/>
    </location>
</feature>
<dbReference type="SUPFAM" id="SSF53335">
    <property type="entry name" value="S-adenosyl-L-methionine-dependent methyltransferases"/>
    <property type="match status" value="1"/>
</dbReference>
<keyword evidence="8" id="KW-1185">Reference proteome</keyword>
<dbReference type="Gene3D" id="3.40.50.150">
    <property type="entry name" value="Vaccinia Virus protein VP39"/>
    <property type="match status" value="1"/>
</dbReference>
<gene>
    <name evidence="7" type="ORF">GCM10023205_20910</name>
</gene>
<dbReference type="NCBIfam" id="TIGR02469">
    <property type="entry name" value="CbiT"/>
    <property type="match status" value="1"/>
</dbReference>
<keyword evidence="5" id="KW-0949">S-adenosyl-L-methionine</keyword>
<proteinExistence type="predicted"/>
<evidence type="ECO:0000256" key="5">
    <source>
        <dbReference type="ARBA" id="ARBA00022691"/>
    </source>
</evidence>
<feature type="compositionally biased region" description="Basic and acidic residues" evidence="6">
    <location>
        <begin position="205"/>
        <end position="218"/>
    </location>
</feature>
<protein>
    <recommendedName>
        <fullName evidence="9">Precorrin-6Y C5,15-methyltransferase (Decarboxylating)</fullName>
    </recommendedName>
</protein>
<evidence type="ECO:0000256" key="1">
    <source>
        <dbReference type="ARBA" id="ARBA00004953"/>
    </source>
</evidence>
<dbReference type="PANTHER" id="PTHR43182:SF1">
    <property type="entry name" value="COBALT-PRECORRIN-7 C(5)-METHYLTRANSFERASE"/>
    <property type="match status" value="1"/>
</dbReference>
<evidence type="ECO:0000256" key="4">
    <source>
        <dbReference type="ARBA" id="ARBA00022679"/>
    </source>
</evidence>
<name>A0ABP9H3G5_9ACTN</name>
<sequence length="218" mass="23194">MRSDPLTDVLTPGLPDEAFDHDGQLTKREIRALTLAALAPRPGELLWDVGAGSGSIGIEWLRANPTGRAVAFERDPERAGRIARNRDALGAPGLRVVVGDAPDVFDTSDLAPDAVFIGGGLTVPGMVERCWAALRPGGRLVANAVTVETEAEIVRERALLGGELTRIQISRSTPVGRFTGWRASMPVTQWIVTRPAAVDPAPGRSADEAVHVAEESRP</sequence>
<evidence type="ECO:0000313" key="7">
    <source>
        <dbReference type="EMBL" id="GAA4958170.1"/>
    </source>
</evidence>
<evidence type="ECO:0008006" key="9">
    <source>
        <dbReference type="Google" id="ProtNLM"/>
    </source>
</evidence>
<evidence type="ECO:0000256" key="2">
    <source>
        <dbReference type="ARBA" id="ARBA00022573"/>
    </source>
</evidence>
<dbReference type="Proteomes" id="UP001500466">
    <property type="component" value="Unassembled WGS sequence"/>
</dbReference>
<dbReference type="InterPro" id="IPR029063">
    <property type="entry name" value="SAM-dependent_MTases_sf"/>
</dbReference>
<keyword evidence="3" id="KW-0489">Methyltransferase</keyword>
<reference evidence="8" key="1">
    <citation type="journal article" date="2019" name="Int. J. Syst. Evol. Microbiol.">
        <title>The Global Catalogue of Microorganisms (GCM) 10K type strain sequencing project: providing services to taxonomists for standard genome sequencing and annotation.</title>
        <authorList>
            <consortium name="The Broad Institute Genomics Platform"/>
            <consortium name="The Broad Institute Genome Sequencing Center for Infectious Disease"/>
            <person name="Wu L."/>
            <person name="Ma J."/>
        </authorList>
    </citation>
    <scope>NUCLEOTIDE SEQUENCE [LARGE SCALE GENOMIC DNA]</scope>
    <source>
        <strain evidence="8">JCM 17986</strain>
    </source>
</reference>